<dbReference type="PANTHER" id="PTHR15818">
    <property type="entry name" value="G PATCH AND KOW-CONTAINING"/>
    <property type="match status" value="1"/>
</dbReference>
<comment type="function">
    <text evidence="1">RNA-binding protein involved in pre-mRNA splicing.</text>
</comment>
<keyword evidence="3" id="KW-1185">Reference proteome</keyword>
<accession>A0A7K6DH59</accession>
<comment type="caution">
    <text evidence="2">The sequence shown here is derived from an EMBL/GenBank/DDBJ whole genome shotgun (WGS) entry which is preliminary data.</text>
</comment>
<keyword evidence="1" id="KW-0539">Nucleus</keyword>
<reference evidence="2 3" key="1">
    <citation type="submission" date="2019-09" db="EMBL/GenBank/DDBJ databases">
        <title>Bird 10,000 Genomes (B10K) Project - Family phase.</title>
        <authorList>
            <person name="Zhang G."/>
        </authorList>
    </citation>
    <scope>NUCLEOTIDE SEQUENCE [LARGE SCALE GENOMIC DNA]</scope>
    <source>
        <strain evidence="2">B10K-DU-029-52</strain>
    </source>
</reference>
<dbReference type="InterPro" id="IPR045166">
    <property type="entry name" value="Spp2-like"/>
</dbReference>
<evidence type="ECO:0000256" key="1">
    <source>
        <dbReference type="RuleBase" id="RU369096"/>
    </source>
</evidence>
<sequence length="92" mass="10038">IEDLLSPDTCVCRTDDGRLVEGLRGASLETVVPRGASDRVMAVLGEHAGKVGRILEREPVRARALVQLGRDPQVLSLPYDSICHFLGWAEDN</sequence>
<comment type="similarity">
    <text evidence="1">Belongs to the MOS2 family.</text>
</comment>
<protein>
    <recommendedName>
        <fullName evidence="1">G-patch domain and KOW motifs-containing protein</fullName>
    </recommendedName>
</protein>
<keyword evidence="1" id="KW-0507">mRNA processing</keyword>
<evidence type="ECO:0000313" key="3">
    <source>
        <dbReference type="Proteomes" id="UP000571324"/>
    </source>
</evidence>
<keyword evidence="1" id="KW-0508">mRNA splicing</keyword>
<comment type="subcellular location">
    <subcellularLocation>
        <location evidence="1">Nucleus</location>
    </subcellularLocation>
</comment>
<proteinExistence type="inferred from homology"/>
<dbReference type="OrthoDB" id="5577072at2759"/>
<feature type="non-terminal residue" evidence="2">
    <location>
        <position position="1"/>
    </location>
</feature>
<gene>
    <name evidence="2" type="primary">Gpkow_0</name>
    <name evidence="2" type="ORF">ORISOL_R15938</name>
</gene>
<dbReference type="GO" id="GO:0000398">
    <property type="term" value="P:mRNA splicing, via spliceosome"/>
    <property type="evidence" value="ECO:0007669"/>
    <property type="project" value="UniProtKB-UniRule"/>
</dbReference>
<dbReference type="AlphaFoldDB" id="A0A7K6DH59"/>
<name>A0A7K6DH59_9PASS</name>
<dbReference type="Pfam" id="PF25088">
    <property type="entry name" value="GPKOW_C"/>
    <property type="match status" value="1"/>
</dbReference>
<dbReference type="EMBL" id="VZRL01004528">
    <property type="protein sequence ID" value="NWV25318.1"/>
    <property type="molecule type" value="Genomic_DNA"/>
</dbReference>
<evidence type="ECO:0000313" key="2">
    <source>
        <dbReference type="EMBL" id="NWV25318.1"/>
    </source>
</evidence>
<dbReference type="Proteomes" id="UP000571324">
    <property type="component" value="Unassembled WGS sequence"/>
</dbReference>
<dbReference type="GO" id="GO:0005681">
    <property type="term" value="C:spliceosomal complex"/>
    <property type="evidence" value="ECO:0007669"/>
    <property type="project" value="TreeGrafter"/>
</dbReference>
<dbReference type="PANTHER" id="PTHR15818:SF2">
    <property type="entry name" value="G-PATCH DOMAIN AND KOW MOTIFS-CONTAINING PROTEIN"/>
    <property type="match status" value="1"/>
</dbReference>
<organism evidence="2 3">
    <name type="scientific">Origma solitaria</name>
    <dbReference type="NCBI Taxonomy" id="720586"/>
    <lineage>
        <taxon>Eukaryota</taxon>
        <taxon>Metazoa</taxon>
        <taxon>Chordata</taxon>
        <taxon>Craniata</taxon>
        <taxon>Vertebrata</taxon>
        <taxon>Euteleostomi</taxon>
        <taxon>Archelosauria</taxon>
        <taxon>Archosauria</taxon>
        <taxon>Dinosauria</taxon>
        <taxon>Saurischia</taxon>
        <taxon>Theropoda</taxon>
        <taxon>Coelurosauria</taxon>
        <taxon>Aves</taxon>
        <taxon>Neognathae</taxon>
        <taxon>Neoaves</taxon>
        <taxon>Telluraves</taxon>
        <taxon>Australaves</taxon>
        <taxon>Passeriformes</taxon>
        <taxon>Meliphagoidea</taxon>
        <taxon>Acanthizidae</taxon>
        <taxon>Origma</taxon>
    </lineage>
</organism>
<feature type="non-terminal residue" evidence="2">
    <location>
        <position position="92"/>
    </location>
</feature>